<feature type="region of interest" description="Disordered" evidence="1">
    <location>
        <begin position="85"/>
        <end position="111"/>
    </location>
</feature>
<proteinExistence type="predicted"/>
<dbReference type="Proteomes" id="UP001066276">
    <property type="component" value="Chromosome 1_2"/>
</dbReference>
<evidence type="ECO:0000256" key="1">
    <source>
        <dbReference type="SAM" id="MobiDB-lite"/>
    </source>
</evidence>
<dbReference type="EMBL" id="JANPWB010000002">
    <property type="protein sequence ID" value="KAJ1208266.1"/>
    <property type="molecule type" value="Genomic_DNA"/>
</dbReference>
<protein>
    <submittedName>
        <fullName evidence="2">Uncharacterized protein</fullName>
    </submittedName>
</protein>
<dbReference type="AlphaFoldDB" id="A0AAV7W5N9"/>
<reference evidence="2" key="1">
    <citation type="journal article" date="2022" name="bioRxiv">
        <title>Sequencing and chromosome-scale assembly of the giantPleurodeles waltlgenome.</title>
        <authorList>
            <person name="Brown T."/>
            <person name="Elewa A."/>
            <person name="Iarovenko S."/>
            <person name="Subramanian E."/>
            <person name="Araus A.J."/>
            <person name="Petzold A."/>
            <person name="Susuki M."/>
            <person name="Suzuki K.-i.T."/>
            <person name="Hayashi T."/>
            <person name="Toyoda A."/>
            <person name="Oliveira C."/>
            <person name="Osipova E."/>
            <person name="Leigh N.D."/>
            <person name="Simon A."/>
            <person name="Yun M.H."/>
        </authorList>
    </citation>
    <scope>NUCLEOTIDE SEQUENCE</scope>
    <source>
        <strain evidence="2">20211129_DDA</strain>
        <tissue evidence="2">Liver</tissue>
    </source>
</reference>
<accession>A0AAV7W5N9</accession>
<keyword evidence="3" id="KW-1185">Reference proteome</keyword>
<evidence type="ECO:0000313" key="3">
    <source>
        <dbReference type="Proteomes" id="UP001066276"/>
    </source>
</evidence>
<gene>
    <name evidence="2" type="ORF">NDU88_003652</name>
</gene>
<name>A0AAV7W5N9_PLEWA</name>
<comment type="caution">
    <text evidence="2">The sequence shown here is derived from an EMBL/GenBank/DDBJ whole genome shotgun (WGS) entry which is preliminary data.</text>
</comment>
<sequence>MESSRSCEVVRRTPGPAGSCMGCCAPAGCQGGAVRRRTGRRGSFFALSANVVAQLQAMRYPQTQHQPMKLGHDTGSMVCHTQKTSRAVSSNILRPKPSLSTERQQSIGEPG</sequence>
<organism evidence="2 3">
    <name type="scientific">Pleurodeles waltl</name>
    <name type="common">Iberian ribbed newt</name>
    <dbReference type="NCBI Taxonomy" id="8319"/>
    <lineage>
        <taxon>Eukaryota</taxon>
        <taxon>Metazoa</taxon>
        <taxon>Chordata</taxon>
        <taxon>Craniata</taxon>
        <taxon>Vertebrata</taxon>
        <taxon>Euteleostomi</taxon>
        <taxon>Amphibia</taxon>
        <taxon>Batrachia</taxon>
        <taxon>Caudata</taxon>
        <taxon>Salamandroidea</taxon>
        <taxon>Salamandridae</taxon>
        <taxon>Pleurodelinae</taxon>
        <taxon>Pleurodeles</taxon>
    </lineage>
</organism>
<evidence type="ECO:0000313" key="2">
    <source>
        <dbReference type="EMBL" id="KAJ1208266.1"/>
    </source>
</evidence>